<dbReference type="GO" id="GO:0005525">
    <property type="term" value="F:GTP binding"/>
    <property type="evidence" value="ECO:0007669"/>
    <property type="project" value="UniProtKB-UniRule"/>
</dbReference>
<keyword evidence="5 7" id="KW-0630">Potassium</keyword>
<feature type="binding site" evidence="7">
    <location>
        <position position="84"/>
    </location>
    <ligand>
        <name>(6S)-5-formyl-5,6,7,8-tetrahydrofolate</name>
        <dbReference type="ChEBI" id="CHEBI:57457"/>
    </ligand>
</feature>
<sequence>MSPSSSVIVAIATPVGEGALGVVRLSGPGCIALIDPFFARPLVQGKSRVAMFGVLRDSAGEAIDEVVLTLYRAPGSYTGEDSVEISCHGSPYILSRVVQLCIDAGAGMAAPGEFSQRAFLNGKLDLSQAEAVADLIASQSAAAHRIALGQLRGGVSNEITDLRGQLIHFASLIELELDFGEEDVEFADRNELRRLVDHIRERIAALTTSFRLGNAIKHGVTTVIAGRPNAGKSTLLNALLNEERAIVSDIPGTTRDTIEETINIGGVNFRLVDTAGLRTTSDSIEAIGVARALERVRTGQVLVYVFDVIETAPATLWADLDELYRPDLQLVLVANKMDLNPYTQFSHYFGSDYAGRWAVDEEDFVPMIARDKANLGYLQQRILAAATGGTGALDQNQVVLSNGRHYAALTRADEALARVDEGLRSGISHDFIAMDIRQSLRDLGEITGEITTDDLLGNIFSSFCIGK</sequence>
<protein>
    <recommendedName>
        <fullName evidence="7">tRNA modification GTPase MnmE</fullName>
        <ecNumber evidence="7">3.6.-.-</ecNumber>
    </recommendedName>
</protein>
<feature type="binding site" evidence="7">
    <location>
        <position position="229"/>
    </location>
    <ligand>
        <name>K(+)</name>
        <dbReference type="ChEBI" id="CHEBI:29103"/>
    </ligand>
</feature>
<keyword evidence="11" id="KW-1185">Reference proteome</keyword>
<dbReference type="SUPFAM" id="SSF116878">
    <property type="entry name" value="TrmE connector domain"/>
    <property type="match status" value="1"/>
</dbReference>
<dbReference type="PANTHER" id="PTHR42714:SF2">
    <property type="entry name" value="TRNA MODIFICATION GTPASE GTPBP3, MITOCHONDRIAL"/>
    <property type="match status" value="1"/>
</dbReference>
<dbReference type="HAMAP" id="MF_00379">
    <property type="entry name" value="GTPase_MnmE"/>
    <property type="match status" value="1"/>
</dbReference>
<dbReference type="GO" id="GO:0002098">
    <property type="term" value="P:tRNA wobble uridine modification"/>
    <property type="evidence" value="ECO:0007669"/>
    <property type="project" value="TreeGrafter"/>
</dbReference>
<dbReference type="InterPro" id="IPR031168">
    <property type="entry name" value="G_TrmE"/>
</dbReference>
<evidence type="ECO:0000256" key="7">
    <source>
        <dbReference type="HAMAP-Rule" id="MF_00379"/>
    </source>
</evidence>
<evidence type="ECO:0000256" key="2">
    <source>
        <dbReference type="ARBA" id="ARBA00022694"/>
    </source>
</evidence>
<comment type="function">
    <text evidence="7">Exhibits a very high intrinsic GTPase hydrolysis rate. Involved in the addition of a carboxymethylaminomethyl (cmnm) group at the wobble position (U34) of certain tRNAs, forming tRNA-cmnm(5)s(2)U34.</text>
</comment>
<accession>A0A923T8Q2</accession>
<dbReference type="GO" id="GO:0005829">
    <property type="term" value="C:cytosol"/>
    <property type="evidence" value="ECO:0007669"/>
    <property type="project" value="TreeGrafter"/>
</dbReference>
<gene>
    <name evidence="7 10" type="primary">mnmE</name>
    <name evidence="7" type="synonym">trmE</name>
    <name evidence="10" type="ORF">H9S92_08575</name>
</gene>
<dbReference type="Gene3D" id="1.20.120.430">
    <property type="entry name" value="tRNA modification GTPase MnmE domain 2"/>
    <property type="match status" value="1"/>
</dbReference>
<feature type="domain" description="TrmE-type G" evidence="9">
    <location>
        <begin position="219"/>
        <end position="387"/>
    </location>
</feature>
<dbReference type="RefSeq" id="WP_187466297.1">
    <property type="nucleotide sequence ID" value="NZ_JACSIT010000091.1"/>
</dbReference>
<organism evidence="10 11">
    <name type="scientific">Neolewinella lacunae</name>
    <dbReference type="NCBI Taxonomy" id="1517758"/>
    <lineage>
        <taxon>Bacteria</taxon>
        <taxon>Pseudomonadati</taxon>
        <taxon>Bacteroidota</taxon>
        <taxon>Saprospiria</taxon>
        <taxon>Saprospirales</taxon>
        <taxon>Lewinellaceae</taxon>
        <taxon>Neolewinella</taxon>
    </lineage>
</organism>
<keyword evidence="7" id="KW-0378">Hydrolase</keyword>
<dbReference type="InterPro" id="IPR006073">
    <property type="entry name" value="GTP-bd"/>
</dbReference>
<dbReference type="InterPro" id="IPR025867">
    <property type="entry name" value="MnmE_helical"/>
</dbReference>
<name>A0A923T8Q2_9BACT</name>
<dbReference type="GO" id="GO:0046872">
    <property type="term" value="F:metal ion binding"/>
    <property type="evidence" value="ECO:0007669"/>
    <property type="project" value="UniProtKB-KW"/>
</dbReference>
<dbReference type="Gene3D" id="3.30.1360.120">
    <property type="entry name" value="Probable tRNA modification gtpase trme, domain 1"/>
    <property type="match status" value="1"/>
</dbReference>
<evidence type="ECO:0000256" key="8">
    <source>
        <dbReference type="RuleBase" id="RU003313"/>
    </source>
</evidence>
<feature type="binding site" evidence="7">
    <location>
        <position position="248"/>
    </location>
    <ligand>
        <name>K(+)</name>
        <dbReference type="ChEBI" id="CHEBI:29103"/>
    </ligand>
</feature>
<reference evidence="10" key="1">
    <citation type="submission" date="2020-08" db="EMBL/GenBank/DDBJ databases">
        <title>Lewinella bacteria from marine environments.</title>
        <authorList>
            <person name="Zhong Y."/>
        </authorList>
    </citation>
    <scope>NUCLEOTIDE SEQUENCE</scope>
    <source>
        <strain evidence="10">KCTC 42187</strain>
    </source>
</reference>
<keyword evidence="7" id="KW-0963">Cytoplasm</keyword>
<evidence type="ECO:0000256" key="3">
    <source>
        <dbReference type="ARBA" id="ARBA00022741"/>
    </source>
</evidence>
<feature type="binding site" evidence="7">
    <location>
        <begin position="229"/>
        <end position="234"/>
    </location>
    <ligand>
        <name>GTP</name>
        <dbReference type="ChEBI" id="CHEBI:37565"/>
    </ligand>
</feature>
<dbReference type="InterPro" id="IPR027266">
    <property type="entry name" value="TrmE/GcvT-like"/>
</dbReference>
<keyword evidence="7" id="KW-0479">Metal-binding</keyword>
<dbReference type="EMBL" id="JACSIT010000091">
    <property type="protein sequence ID" value="MBC6994213.1"/>
    <property type="molecule type" value="Genomic_DNA"/>
</dbReference>
<dbReference type="InterPro" id="IPR018948">
    <property type="entry name" value="GTP-bd_TrmE_N"/>
</dbReference>
<evidence type="ECO:0000256" key="1">
    <source>
        <dbReference type="ARBA" id="ARBA00011043"/>
    </source>
</evidence>
<proteinExistence type="inferred from homology"/>
<dbReference type="Gene3D" id="3.40.50.300">
    <property type="entry name" value="P-loop containing nucleotide triphosphate hydrolases"/>
    <property type="match status" value="1"/>
</dbReference>
<feature type="binding site" evidence="7">
    <location>
        <position position="253"/>
    </location>
    <ligand>
        <name>K(+)</name>
        <dbReference type="ChEBI" id="CHEBI:29103"/>
    </ligand>
</feature>
<dbReference type="CDD" id="cd04164">
    <property type="entry name" value="trmE"/>
    <property type="match status" value="1"/>
</dbReference>
<dbReference type="EC" id="3.6.-.-" evidence="7"/>
<keyword evidence="4 7" id="KW-0460">Magnesium</keyword>
<evidence type="ECO:0000256" key="6">
    <source>
        <dbReference type="ARBA" id="ARBA00023134"/>
    </source>
</evidence>
<dbReference type="SUPFAM" id="SSF52540">
    <property type="entry name" value="P-loop containing nucleoside triphosphate hydrolases"/>
    <property type="match status" value="1"/>
</dbReference>
<dbReference type="InterPro" id="IPR027368">
    <property type="entry name" value="MnmE_dom2"/>
</dbReference>
<dbReference type="InterPro" id="IPR027417">
    <property type="entry name" value="P-loop_NTPase"/>
</dbReference>
<comment type="subcellular location">
    <subcellularLocation>
        <location evidence="7">Cytoplasm</location>
    </subcellularLocation>
</comment>
<comment type="cofactor">
    <cofactor evidence="7">
        <name>K(+)</name>
        <dbReference type="ChEBI" id="CHEBI:29103"/>
    </cofactor>
    <text evidence="7">Binds 1 potassium ion per subunit.</text>
</comment>
<feature type="binding site" evidence="7">
    <location>
        <position position="24"/>
    </location>
    <ligand>
        <name>(6S)-5-formyl-5,6,7,8-tetrahydrofolate</name>
        <dbReference type="ChEBI" id="CHEBI:57457"/>
    </ligand>
</feature>
<dbReference type="InterPro" id="IPR004520">
    <property type="entry name" value="GTPase_MnmE"/>
</dbReference>
<keyword evidence="3 7" id="KW-0547">Nucleotide-binding</keyword>
<comment type="caution">
    <text evidence="7">Lacks conserved residue(s) required for the propagation of feature annotation.</text>
</comment>
<dbReference type="Proteomes" id="UP000650081">
    <property type="component" value="Unassembled WGS sequence"/>
</dbReference>
<comment type="caution">
    <text evidence="10">The sequence shown here is derived from an EMBL/GenBank/DDBJ whole genome shotgun (WGS) entry which is preliminary data.</text>
</comment>
<keyword evidence="2 7" id="KW-0819">tRNA processing</keyword>
<dbReference type="GO" id="GO:0030488">
    <property type="term" value="P:tRNA methylation"/>
    <property type="evidence" value="ECO:0007669"/>
    <property type="project" value="TreeGrafter"/>
</dbReference>
<feature type="binding site" evidence="7">
    <location>
        <position position="250"/>
    </location>
    <ligand>
        <name>K(+)</name>
        <dbReference type="ChEBI" id="CHEBI:29103"/>
    </ligand>
</feature>
<feature type="binding site" evidence="7">
    <location>
        <position position="233"/>
    </location>
    <ligand>
        <name>Mg(2+)</name>
        <dbReference type="ChEBI" id="CHEBI:18420"/>
    </ligand>
</feature>
<feature type="binding site" evidence="7">
    <location>
        <position position="254"/>
    </location>
    <ligand>
        <name>Mg(2+)</name>
        <dbReference type="ChEBI" id="CHEBI:18420"/>
    </ligand>
</feature>
<dbReference type="NCBIfam" id="TIGR00450">
    <property type="entry name" value="mnmE_trmE_thdF"/>
    <property type="match status" value="1"/>
</dbReference>
<evidence type="ECO:0000256" key="4">
    <source>
        <dbReference type="ARBA" id="ARBA00022842"/>
    </source>
</evidence>
<keyword evidence="6 7" id="KW-0342">GTP-binding</keyword>
<comment type="subunit">
    <text evidence="7">Homodimer. Heterotetramer of two MnmE and two MnmG subunits.</text>
</comment>
<dbReference type="NCBIfam" id="TIGR00231">
    <property type="entry name" value="small_GTP"/>
    <property type="match status" value="1"/>
</dbReference>
<dbReference type="Pfam" id="PF01926">
    <property type="entry name" value="MMR_HSR1"/>
    <property type="match status" value="1"/>
</dbReference>
<dbReference type="PANTHER" id="PTHR42714">
    <property type="entry name" value="TRNA MODIFICATION GTPASE GTPBP3"/>
    <property type="match status" value="1"/>
</dbReference>
<comment type="similarity">
    <text evidence="1 7 8">Belongs to the TRAFAC class TrmE-Era-EngA-EngB-Septin-like GTPase superfamily. TrmE GTPase family.</text>
</comment>
<dbReference type="Pfam" id="PF12631">
    <property type="entry name" value="MnmE_helical"/>
    <property type="match status" value="1"/>
</dbReference>
<dbReference type="PROSITE" id="PS51709">
    <property type="entry name" value="G_TRME"/>
    <property type="match status" value="1"/>
</dbReference>
<evidence type="ECO:0000259" key="9">
    <source>
        <dbReference type="PROSITE" id="PS51709"/>
    </source>
</evidence>
<dbReference type="AlphaFoldDB" id="A0A923T8Q2"/>
<feature type="binding site" evidence="7">
    <location>
        <position position="467"/>
    </location>
    <ligand>
        <name>(6S)-5-formyl-5,6,7,8-tetrahydrofolate</name>
        <dbReference type="ChEBI" id="CHEBI:57457"/>
    </ligand>
</feature>
<dbReference type="GO" id="GO:0003924">
    <property type="term" value="F:GTPase activity"/>
    <property type="evidence" value="ECO:0007669"/>
    <property type="project" value="UniProtKB-UniRule"/>
</dbReference>
<feature type="binding site" evidence="7">
    <location>
        <position position="123"/>
    </location>
    <ligand>
        <name>(6S)-5-formyl-5,6,7,8-tetrahydrofolate</name>
        <dbReference type="ChEBI" id="CHEBI:57457"/>
    </ligand>
</feature>
<dbReference type="Pfam" id="PF10396">
    <property type="entry name" value="TrmE_N"/>
    <property type="match status" value="1"/>
</dbReference>
<dbReference type="InterPro" id="IPR005225">
    <property type="entry name" value="Small_GTP-bd"/>
</dbReference>
<evidence type="ECO:0000313" key="11">
    <source>
        <dbReference type="Proteomes" id="UP000650081"/>
    </source>
</evidence>
<dbReference type="CDD" id="cd14858">
    <property type="entry name" value="TrmE_N"/>
    <property type="match status" value="1"/>
</dbReference>
<feature type="binding site" evidence="7">
    <location>
        <begin position="273"/>
        <end position="276"/>
    </location>
    <ligand>
        <name>GTP</name>
        <dbReference type="ChEBI" id="CHEBI:37565"/>
    </ligand>
</feature>
<feature type="binding site" evidence="7">
    <location>
        <begin position="248"/>
        <end position="254"/>
    </location>
    <ligand>
        <name>GTP</name>
        <dbReference type="ChEBI" id="CHEBI:37565"/>
    </ligand>
</feature>
<evidence type="ECO:0000256" key="5">
    <source>
        <dbReference type="ARBA" id="ARBA00022958"/>
    </source>
</evidence>
<evidence type="ECO:0000313" key="10">
    <source>
        <dbReference type="EMBL" id="MBC6994213.1"/>
    </source>
</evidence>